<dbReference type="EMBL" id="LT594500">
    <property type="protein sequence ID" value="SBT80083.1"/>
    <property type="molecule type" value="Genomic_DNA"/>
</dbReference>
<proteinExistence type="predicted"/>
<evidence type="ECO:0000313" key="2">
    <source>
        <dbReference type="EMBL" id="SBT80083.1"/>
    </source>
</evidence>
<dbReference type="Proteomes" id="UP000219799">
    <property type="component" value="Chromosome 12"/>
</dbReference>
<accession>A0A1C3L0P0</accession>
<sequence length="696" mass="83632">MSAPLGDVCSYCCEGIDGVPHRHELWKSYNMCTYCMNNLKSCFSCEKKIKKNMNSSFPSFCCGWKVNNLCEECRQLSLICCDKNLTAIMAEILYYLDHYMRIQISHKFIILQNIYTFNKINYDDMNHSCTFEYDHIKYMNKEKNNYAFIFENVEIGNMGNRNNNQSFISHEYSKKSVYLNSRYFSDIYKENNTTQSEYNTERKRQGGIKTLMNELKFLKKRKKNKMGNSFFMEEEIKSTEVNKAKIHFLSPLRYINRNEIKIKSKSKDSSSDVISPNHLRSEQLEDEANTENAIIEERPSSMDKKKGIFNESLEIKQKESEVVTELINSARNREYTVKPLFSRCSSLYNYATRSLLEYIKRLKEKQVEKKKYIYYNNVIYPYKKGKKRKEKLKKDTQNWEEKKIDQIMDKYNLNIVLYFMNRHNESEIYNRILNNQLKYKDLLYFKNIFNNNSNEKTAATCATCNCVIISKKKLIQLHEQNKKFRNYKYKNLNLNVNLNTNLKFFFHYDNEHIKLIDHLSLTNSMPKISFFFYMCHELMHTYIWLSKIKKSKRFCHIYSLVRILYDHSFPEEKKYRHQNYRQNYHQNYHQNLSFYLSPELEEAICIHVSIEFIQHIKKNILNNNTYETELIDYYVRTYECSKSPIYGTNYRLFKKIIRNYKIIEVMQIINDVYCTKFYPVITLSLLQAVISLIDLN</sequence>
<evidence type="ECO:0000256" key="1">
    <source>
        <dbReference type="SAM" id="MobiDB-lite"/>
    </source>
</evidence>
<dbReference type="AlphaFoldDB" id="A0A1C3L0P0"/>
<feature type="region of interest" description="Disordered" evidence="1">
    <location>
        <begin position="265"/>
        <end position="299"/>
    </location>
</feature>
<dbReference type="VEuPathDB" id="PlasmoDB:PmUG01_12031500"/>
<gene>
    <name evidence="2" type="primary">PmlGA01_120024600</name>
    <name evidence="2" type="ORF">PMLGA01_120024600</name>
</gene>
<protein>
    <submittedName>
        <fullName evidence="2">Uncharacterized protein</fullName>
    </submittedName>
</protein>
<organism evidence="2 3">
    <name type="scientific">Plasmodium malariae</name>
    <dbReference type="NCBI Taxonomy" id="5858"/>
    <lineage>
        <taxon>Eukaryota</taxon>
        <taxon>Sar</taxon>
        <taxon>Alveolata</taxon>
        <taxon>Apicomplexa</taxon>
        <taxon>Aconoidasida</taxon>
        <taxon>Haemosporida</taxon>
        <taxon>Plasmodiidae</taxon>
        <taxon>Plasmodium</taxon>
        <taxon>Plasmodium (Plasmodium)</taxon>
    </lineage>
</organism>
<evidence type="ECO:0000313" key="3">
    <source>
        <dbReference type="Proteomes" id="UP000219799"/>
    </source>
</evidence>
<name>A0A1C3L0P0_PLAMA</name>
<reference evidence="2 3" key="1">
    <citation type="submission" date="2016-06" db="EMBL/GenBank/DDBJ databases">
        <authorList>
            <consortium name="Pathogen Informatics"/>
        </authorList>
    </citation>
    <scope>NUCLEOTIDE SEQUENCE [LARGE SCALE GENOMIC DNA]</scope>
    <source>
        <strain evidence="2">PmlGA01</strain>
    </source>
</reference>